<dbReference type="AlphaFoldDB" id="A0A1X7TRI6"/>
<name>A0A1X7TRI6_AMPQE</name>
<dbReference type="InParanoid" id="A0A1X7TRI6"/>
<dbReference type="EnsemblMetazoa" id="Aqu2.1.17763_001">
    <property type="protein sequence ID" value="Aqu2.1.17763_001"/>
    <property type="gene ID" value="Aqu2.1.17763"/>
</dbReference>
<reference evidence="2" key="1">
    <citation type="submission" date="2017-05" db="UniProtKB">
        <authorList>
            <consortium name="EnsemblMetazoa"/>
        </authorList>
    </citation>
    <scope>IDENTIFICATION</scope>
</reference>
<protein>
    <submittedName>
        <fullName evidence="2">Uncharacterized protein</fullName>
    </submittedName>
</protein>
<evidence type="ECO:0000313" key="2">
    <source>
        <dbReference type="EnsemblMetazoa" id="Aqu2.1.17763_001"/>
    </source>
</evidence>
<evidence type="ECO:0000256" key="1">
    <source>
        <dbReference type="SAM" id="MobiDB-lite"/>
    </source>
</evidence>
<feature type="region of interest" description="Disordered" evidence="1">
    <location>
        <begin position="47"/>
        <end position="68"/>
    </location>
</feature>
<sequence length="68" mass="7157">MFSLFGASSVQSLISILSVVVDPILLRNHGRRGGEQHLASLDGQFFPSQSGSATPNVFCGPLGKPDSQ</sequence>
<proteinExistence type="predicted"/>
<organism evidence="2">
    <name type="scientific">Amphimedon queenslandica</name>
    <name type="common">Sponge</name>
    <dbReference type="NCBI Taxonomy" id="400682"/>
    <lineage>
        <taxon>Eukaryota</taxon>
        <taxon>Metazoa</taxon>
        <taxon>Porifera</taxon>
        <taxon>Demospongiae</taxon>
        <taxon>Heteroscleromorpha</taxon>
        <taxon>Haplosclerida</taxon>
        <taxon>Niphatidae</taxon>
        <taxon>Amphimedon</taxon>
    </lineage>
</organism>
<accession>A0A1X7TRI6</accession>